<evidence type="ECO:0000256" key="1">
    <source>
        <dbReference type="ARBA" id="ARBA00007409"/>
    </source>
</evidence>
<dbReference type="RefSeq" id="XP_013273042.1">
    <property type="nucleotide sequence ID" value="XM_013417588.1"/>
</dbReference>
<sequence length="225" mass="25367">MEHLILHQDPISANCYKISLTAALLSIPLEHRSYSIMKGETRTPEFLENVSAYGRIPVLQIGGSTFLPESNAACFYLAEKSSSSSNSTSSPTLIPDDPLLRAEMFSWMFFEQNQHEVNIATLRFWLHVLGEKNLDGTRRVQVDGKVKAGKQVLDYMNDHLAKSEHGWFVGENITLADICLFAYTHIAHHSGFNLDEWPAVQKWCERVKGVRNFVPFTFYNGLGGS</sequence>
<evidence type="ECO:0008006" key="6">
    <source>
        <dbReference type="Google" id="ProtNLM"/>
    </source>
</evidence>
<comment type="similarity">
    <text evidence="1">Belongs to the GST superfamily.</text>
</comment>
<dbReference type="PANTHER" id="PTHR44051:SF2">
    <property type="entry name" value="HYPOTHETICAL GLUTATHIONE S-TRANSFERASE LIKE PROTEIN"/>
    <property type="match status" value="1"/>
</dbReference>
<dbReference type="HOGENOM" id="CLU_011226_6_0_1"/>
<dbReference type="Pfam" id="PF00043">
    <property type="entry name" value="GST_C"/>
    <property type="match status" value="1"/>
</dbReference>
<dbReference type="Gene3D" id="1.20.1050.10">
    <property type="match status" value="1"/>
</dbReference>
<accession>A0A0D2IRZ1</accession>
<dbReference type="PANTHER" id="PTHR44051">
    <property type="entry name" value="GLUTATHIONE S-TRANSFERASE-RELATED"/>
    <property type="match status" value="1"/>
</dbReference>
<dbReference type="PROSITE" id="PS50404">
    <property type="entry name" value="GST_NTER"/>
    <property type="match status" value="1"/>
</dbReference>
<dbReference type="SUPFAM" id="SSF52833">
    <property type="entry name" value="Thioredoxin-like"/>
    <property type="match status" value="1"/>
</dbReference>
<dbReference type="PROSITE" id="PS50405">
    <property type="entry name" value="GST_CTER"/>
    <property type="match status" value="1"/>
</dbReference>
<evidence type="ECO:0000259" key="3">
    <source>
        <dbReference type="PROSITE" id="PS50405"/>
    </source>
</evidence>
<dbReference type="InterPro" id="IPR036282">
    <property type="entry name" value="Glutathione-S-Trfase_C_sf"/>
</dbReference>
<dbReference type="Proteomes" id="UP000053617">
    <property type="component" value="Unassembled WGS sequence"/>
</dbReference>
<evidence type="ECO:0000313" key="5">
    <source>
        <dbReference type="Proteomes" id="UP000053617"/>
    </source>
</evidence>
<evidence type="ECO:0000259" key="2">
    <source>
        <dbReference type="PROSITE" id="PS50404"/>
    </source>
</evidence>
<gene>
    <name evidence="4" type="ORF">Z518_03880</name>
</gene>
<dbReference type="AlphaFoldDB" id="A0A0D2IRZ1"/>
<dbReference type="InterPro" id="IPR004046">
    <property type="entry name" value="GST_C"/>
</dbReference>
<feature type="domain" description="GST N-terminal" evidence="2">
    <location>
        <begin position="2"/>
        <end position="85"/>
    </location>
</feature>
<dbReference type="InterPro" id="IPR004045">
    <property type="entry name" value="Glutathione_S-Trfase_N"/>
</dbReference>
<dbReference type="GeneID" id="25291951"/>
<feature type="domain" description="GST C-terminal" evidence="3">
    <location>
        <begin position="97"/>
        <end position="225"/>
    </location>
</feature>
<dbReference type="SUPFAM" id="SSF47616">
    <property type="entry name" value="GST C-terminal domain-like"/>
    <property type="match status" value="1"/>
</dbReference>
<dbReference type="Pfam" id="PF13417">
    <property type="entry name" value="GST_N_3"/>
    <property type="match status" value="1"/>
</dbReference>
<evidence type="ECO:0000313" key="4">
    <source>
        <dbReference type="EMBL" id="KIX05906.1"/>
    </source>
</evidence>
<dbReference type="InterPro" id="IPR036249">
    <property type="entry name" value="Thioredoxin-like_sf"/>
</dbReference>
<dbReference type="OrthoDB" id="422574at2759"/>
<dbReference type="InterPro" id="IPR010987">
    <property type="entry name" value="Glutathione-S-Trfase_C-like"/>
</dbReference>
<dbReference type="SFLD" id="SFLDS00019">
    <property type="entry name" value="Glutathione_Transferase_(cytos"/>
    <property type="match status" value="1"/>
</dbReference>
<dbReference type="Gene3D" id="3.40.30.10">
    <property type="entry name" value="Glutaredoxin"/>
    <property type="match status" value="1"/>
</dbReference>
<dbReference type="SFLD" id="SFLDG00358">
    <property type="entry name" value="Main_(cytGST)"/>
    <property type="match status" value="1"/>
</dbReference>
<keyword evidence="5" id="KW-1185">Reference proteome</keyword>
<protein>
    <recommendedName>
        <fullName evidence="6">Glutathione S-transferase</fullName>
    </recommendedName>
</protein>
<dbReference type="STRING" id="1442369.A0A0D2IRZ1"/>
<reference evidence="4 5" key="1">
    <citation type="submission" date="2015-01" db="EMBL/GenBank/DDBJ databases">
        <title>The Genome Sequence of Rhinocladiella mackenzie CBS 650.93.</title>
        <authorList>
            <consortium name="The Broad Institute Genomics Platform"/>
            <person name="Cuomo C."/>
            <person name="de Hoog S."/>
            <person name="Gorbushina A."/>
            <person name="Stielow B."/>
            <person name="Teixiera M."/>
            <person name="Abouelleil A."/>
            <person name="Chapman S.B."/>
            <person name="Priest M."/>
            <person name="Young S.K."/>
            <person name="Wortman J."/>
            <person name="Nusbaum C."/>
            <person name="Birren B."/>
        </authorList>
    </citation>
    <scope>NUCLEOTIDE SEQUENCE [LARGE SCALE GENOMIC DNA]</scope>
    <source>
        <strain evidence="4 5">CBS 650.93</strain>
    </source>
</reference>
<organism evidence="4 5">
    <name type="scientific">Rhinocladiella mackenziei CBS 650.93</name>
    <dbReference type="NCBI Taxonomy" id="1442369"/>
    <lineage>
        <taxon>Eukaryota</taxon>
        <taxon>Fungi</taxon>
        <taxon>Dikarya</taxon>
        <taxon>Ascomycota</taxon>
        <taxon>Pezizomycotina</taxon>
        <taxon>Eurotiomycetes</taxon>
        <taxon>Chaetothyriomycetidae</taxon>
        <taxon>Chaetothyriales</taxon>
        <taxon>Herpotrichiellaceae</taxon>
        <taxon>Rhinocladiella</taxon>
    </lineage>
</organism>
<dbReference type="VEuPathDB" id="FungiDB:Z518_03880"/>
<name>A0A0D2IRZ1_9EURO</name>
<dbReference type="EMBL" id="KN847477">
    <property type="protein sequence ID" value="KIX05906.1"/>
    <property type="molecule type" value="Genomic_DNA"/>
</dbReference>
<proteinExistence type="inferred from homology"/>
<dbReference type="InterPro" id="IPR040079">
    <property type="entry name" value="Glutathione_S-Trfase"/>
</dbReference>